<reference evidence="2 3" key="1">
    <citation type="submission" date="2019-12" db="EMBL/GenBank/DDBJ databases">
        <title>Complete genome sequence of Algicella marina strain 9Alg 56(T) isolated from the red alga Tichocarpus crinitus.</title>
        <authorList>
            <person name="Kim S.-G."/>
            <person name="Nedashkovskaya O.I."/>
        </authorList>
    </citation>
    <scope>NUCLEOTIDE SEQUENCE [LARGE SCALE GENOMIC DNA]</scope>
    <source>
        <strain evidence="2 3">9Alg 56</strain>
    </source>
</reference>
<dbReference type="AlphaFoldDB" id="A0A6P1T3U2"/>
<evidence type="ECO:0000313" key="2">
    <source>
        <dbReference type="EMBL" id="QHQ36156.1"/>
    </source>
</evidence>
<name>A0A6P1T3U2_9RHOB</name>
<evidence type="ECO:0000256" key="1">
    <source>
        <dbReference type="SAM" id="Phobius"/>
    </source>
</evidence>
<dbReference type="KEGG" id="amaq:GO499_13750"/>
<dbReference type="Proteomes" id="UP000464495">
    <property type="component" value="Chromosome"/>
</dbReference>
<dbReference type="EMBL" id="CP046620">
    <property type="protein sequence ID" value="QHQ36156.1"/>
    <property type="molecule type" value="Genomic_DNA"/>
</dbReference>
<organism evidence="2 3">
    <name type="scientific">Algicella marina</name>
    <dbReference type="NCBI Taxonomy" id="2683284"/>
    <lineage>
        <taxon>Bacteria</taxon>
        <taxon>Pseudomonadati</taxon>
        <taxon>Pseudomonadota</taxon>
        <taxon>Alphaproteobacteria</taxon>
        <taxon>Rhodobacterales</taxon>
        <taxon>Paracoccaceae</taxon>
        <taxon>Algicella</taxon>
    </lineage>
</organism>
<sequence>MRNILQAFIIFGGGTVFVVFLIVMATGISERRNATMAKIEAETGMAPDDTLVFGLLSDAVNSYVDDIRVMGDGKLLPEAMEDWNRDLISGITATRLAMDEVAAEVLSVSGKAGYSLTAQRGMDDETLGNEIERIHRVADGGEIQLGIKRHAAIYRMDDKVLGILVSRGSEQRPSLATLVPPSLQQEEPDLNVNGVGFHDLGEDDSVQILAAQIDYRTFILVQGTASHEDTMAYISALDFNAFKKGYGGSAGN</sequence>
<keyword evidence="3" id="KW-1185">Reference proteome</keyword>
<evidence type="ECO:0000313" key="3">
    <source>
        <dbReference type="Proteomes" id="UP000464495"/>
    </source>
</evidence>
<accession>A0A6P1T3U2</accession>
<protein>
    <submittedName>
        <fullName evidence="2">Uncharacterized protein</fullName>
    </submittedName>
</protein>
<keyword evidence="1" id="KW-0472">Membrane</keyword>
<dbReference type="RefSeq" id="WP_161862706.1">
    <property type="nucleotide sequence ID" value="NZ_CP046620.1"/>
</dbReference>
<keyword evidence="1" id="KW-1133">Transmembrane helix</keyword>
<proteinExistence type="predicted"/>
<gene>
    <name evidence="2" type="ORF">GO499_13750</name>
</gene>
<keyword evidence="1" id="KW-0812">Transmembrane</keyword>
<feature type="transmembrane region" description="Helical" evidence="1">
    <location>
        <begin position="6"/>
        <end position="28"/>
    </location>
</feature>